<accession>A4TXZ3</accession>
<evidence type="ECO:0000256" key="4">
    <source>
        <dbReference type="SAM" id="MobiDB-lite"/>
    </source>
</evidence>
<feature type="domain" description="HAMP" evidence="7">
    <location>
        <begin position="277"/>
        <end position="330"/>
    </location>
</feature>
<keyword evidence="5" id="KW-0472">Membrane</keyword>
<feature type="domain" description="Methyl-accepting transducer" evidence="6">
    <location>
        <begin position="370"/>
        <end position="606"/>
    </location>
</feature>
<evidence type="ECO:0000256" key="1">
    <source>
        <dbReference type="ARBA" id="ARBA00023224"/>
    </source>
</evidence>
<keyword evidence="1 3" id="KW-0807">Transducer</keyword>
<reference evidence="8" key="1">
    <citation type="journal article" date="2007" name="J. Bacteriol.">
        <title>Comparative genome analysis of four magnetotactic bacteria reveals a complex set of group-specific genes implicated in magnetosome biomineralization and function.</title>
        <authorList>
            <person name="Richter M."/>
            <person name="Kube M."/>
            <person name="Bazylinski D.A."/>
            <person name="Lombardot T."/>
            <person name="Gloeckner F.O."/>
            <person name="Reinhardt R."/>
            <person name="Schueler D."/>
        </authorList>
    </citation>
    <scope>NUCLEOTIDE SEQUENCE</scope>
    <source>
        <strain evidence="8">MSR-1</strain>
    </source>
</reference>
<organism evidence="8">
    <name type="scientific">Magnetospirillum gryphiswaldense</name>
    <dbReference type="NCBI Taxonomy" id="55518"/>
    <lineage>
        <taxon>Bacteria</taxon>
        <taxon>Pseudomonadati</taxon>
        <taxon>Pseudomonadota</taxon>
        <taxon>Alphaproteobacteria</taxon>
        <taxon>Rhodospirillales</taxon>
        <taxon>Rhodospirillaceae</taxon>
        <taxon>Magnetospirillum</taxon>
    </lineage>
</organism>
<dbReference type="Pfam" id="PF00015">
    <property type="entry name" value="MCPsignal"/>
    <property type="match status" value="1"/>
</dbReference>
<feature type="region of interest" description="Disordered" evidence="4">
    <location>
        <begin position="16"/>
        <end position="61"/>
    </location>
</feature>
<evidence type="ECO:0000256" key="5">
    <source>
        <dbReference type="SAM" id="Phobius"/>
    </source>
</evidence>
<evidence type="ECO:0000313" key="8">
    <source>
        <dbReference type="EMBL" id="CAM75500.1"/>
    </source>
</evidence>
<gene>
    <name evidence="8" type="ORF">MGR_0556</name>
</gene>
<dbReference type="GO" id="GO:0016020">
    <property type="term" value="C:membrane"/>
    <property type="evidence" value="ECO:0007669"/>
    <property type="project" value="InterPro"/>
</dbReference>
<protein>
    <submittedName>
        <fullName evidence="8">Methyl-accepting chemotaxis protein</fullName>
    </submittedName>
</protein>
<dbReference type="GO" id="GO:0007165">
    <property type="term" value="P:signal transduction"/>
    <property type="evidence" value="ECO:0007669"/>
    <property type="project" value="UniProtKB-KW"/>
</dbReference>
<evidence type="ECO:0000259" key="7">
    <source>
        <dbReference type="PROSITE" id="PS50885"/>
    </source>
</evidence>
<dbReference type="GO" id="GO:0004888">
    <property type="term" value="F:transmembrane signaling receptor activity"/>
    <property type="evidence" value="ECO:0007669"/>
    <property type="project" value="InterPro"/>
</dbReference>
<name>A4TXZ3_9PROT</name>
<dbReference type="PANTHER" id="PTHR32089:SF112">
    <property type="entry name" value="LYSOZYME-LIKE PROTEIN-RELATED"/>
    <property type="match status" value="1"/>
</dbReference>
<evidence type="ECO:0000259" key="6">
    <source>
        <dbReference type="PROSITE" id="PS50111"/>
    </source>
</evidence>
<feature type="transmembrane region" description="Helical" evidence="5">
    <location>
        <begin position="73"/>
        <end position="96"/>
    </location>
</feature>
<feature type="transmembrane region" description="Helical" evidence="5">
    <location>
        <begin position="255"/>
        <end position="275"/>
    </location>
</feature>
<dbReference type="GO" id="GO:0006935">
    <property type="term" value="P:chemotaxis"/>
    <property type="evidence" value="ECO:0007669"/>
    <property type="project" value="InterPro"/>
</dbReference>
<feature type="compositionally biased region" description="Polar residues" evidence="4">
    <location>
        <begin position="30"/>
        <end position="42"/>
    </location>
</feature>
<dbReference type="PROSITE" id="PS50111">
    <property type="entry name" value="CHEMOTAXIS_TRANSDUC_2"/>
    <property type="match status" value="1"/>
</dbReference>
<evidence type="ECO:0000256" key="3">
    <source>
        <dbReference type="PROSITE-ProRule" id="PRU00284"/>
    </source>
</evidence>
<dbReference type="AlphaFoldDB" id="A4TXZ3"/>
<dbReference type="PRINTS" id="PR00260">
    <property type="entry name" value="CHEMTRNSDUCR"/>
</dbReference>
<dbReference type="InterPro" id="IPR004090">
    <property type="entry name" value="Chemotax_Me-accpt_rcpt"/>
</dbReference>
<dbReference type="InterPro" id="IPR004089">
    <property type="entry name" value="MCPsignal_dom"/>
</dbReference>
<dbReference type="PANTHER" id="PTHR32089">
    <property type="entry name" value="METHYL-ACCEPTING CHEMOTAXIS PROTEIN MCPB"/>
    <property type="match status" value="1"/>
</dbReference>
<evidence type="ECO:0000256" key="2">
    <source>
        <dbReference type="ARBA" id="ARBA00029447"/>
    </source>
</evidence>
<dbReference type="SMART" id="SM00283">
    <property type="entry name" value="MA"/>
    <property type="match status" value="1"/>
</dbReference>
<comment type="similarity">
    <text evidence="2">Belongs to the methyl-accepting chemotaxis (MCP) protein family.</text>
</comment>
<keyword evidence="5" id="KW-0812">Transmembrane</keyword>
<dbReference type="SUPFAM" id="SSF58104">
    <property type="entry name" value="Methyl-accepting chemotaxis protein (MCP) signaling domain"/>
    <property type="match status" value="1"/>
</dbReference>
<proteinExistence type="inferred from homology"/>
<dbReference type="EMBL" id="CU459003">
    <property type="protein sequence ID" value="CAM75500.1"/>
    <property type="molecule type" value="Genomic_DNA"/>
</dbReference>
<sequence>MQQSFCLIGLAPDRDIGSGQTLENPPGGQNRANRSISQCTHSEQTHDNKANKTTMNTDPAQPRGAVMLKNLKVLYKVALIVLVLSSALAVVSAASISSLQSLGRQLHAVADDGSAALLAARMNTNVQAMNAIQAMAAADPSPAALTDAEAKLKAELDLFQQRLDKTRKLTNDTKALALIDSMEQRKSSFEQAAHKVLSLARDQGSRDALRDQARAASAEAASLREIVRTFFRLQEDTLAARTDTAHTLVDSRTTLTIAAALIALGAGIAVSIVIARNGIATPLRASVADVHALAQNQLDIAITGTDRRDELGDVAKALLTLRDHLRRDRDLEQAALREQERKLAHAEHVRQLVLSFEQHSKDSLYQVSTASGALEETSSGLQADADLTSSRATSGSSAATQAASNVETVAAAAEELAASINEISRQITLSADASSHAVEAADSATASVRALDQSASQISAIVEMIRSIASQTNLLALNATIEAARAGEAGKGFAVVANEVKSLATQTGRATQDITAQITTVQNQTRAVVTALDQVIAAIRRMESVASGISAAMEEQNAATQEIARNVEQAALGTNAVSEIMEGIQQAASHSGAGAGQVRQAASHLTRTSAALKQAIETFLHAISEE</sequence>
<dbReference type="InterPro" id="IPR003660">
    <property type="entry name" value="HAMP_dom"/>
</dbReference>
<dbReference type="Gene3D" id="6.10.340.10">
    <property type="match status" value="1"/>
</dbReference>
<keyword evidence="5" id="KW-1133">Transmembrane helix</keyword>
<dbReference type="PROSITE" id="PS50885">
    <property type="entry name" value="HAMP"/>
    <property type="match status" value="1"/>
</dbReference>
<dbReference type="Gene3D" id="1.10.287.950">
    <property type="entry name" value="Methyl-accepting chemotaxis protein"/>
    <property type="match status" value="1"/>
</dbReference>